<organism evidence="1 2">
    <name type="scientific">Paenibacillus pseudetheri</name>
    <dbReference type="NCBI Taxonomy" id="2897682"/>
    <lineage>
        <taxon>Bacteria</taxon>
        <taxon>Bacillati</taxon>
        <taxon>Bacillota</taxon>
        <taxon>Bacilli</taxon>
        <taxon>Bacillales</taxon>
        <taxon>Paenibacillaceae</taxon>
        <taxon>Paenibacillus</taxon>
    </lineage>
</organism>
<dbReference type="Proteomes" id="UP000838749">
    <property type="component" value="Unassembled WGS sequence"/>
</dbReference>
<evidence type="ECO:0000313" key="2">
    <source>
        <dbReference type="Proteomes" id="UP000838749"/>
    </source>
</evidence>
<evidence type="ECO:0000313" key="1">
    <source>
        <dbReference type="EMBL" id="CAH1059734.1"/>
    </source>
</evidence>
<proteinExistence type="predicted"/>
<reference evidence="1" key="1">
    <citation type="submission" date="2021-12" db="EMBL/GenBank/DDBJ databases">
        <authorList>
            <person name="Criscuolo A."/>
        </authorList>
    </citation>
    <scope>NUCLEOTIDE SEQUENCE</scope>
    <source>
        <strain evidence="1">CIP111894</strain>
    </source>
</reference>
<dbReference type="RefSeq" id="WP_234541804.1">
    <property type="nucleotide sequence ID" value="NZ_CAKMAB010000066.1"/>
</dbReference>
<gene>
    <name evidence="1" type="ORF">PAECIP111894_05946</name>
</gene>
<dbReference type="InterPro" id="IPR024984">
    <property type="entry name" value="DUF3888"/>
</dbReference>
<comment type="caution">
    <text evidence="1">The sequence shown here is derived from an EMBL/GenBank/DDBJ whole genome shotgun (WGS) entry which is preliminary data.</text>
</comment>
<dbReference type="EMBL" id="CAKMAB010000066">
    <property type="protein sequence ID" value="CAH1059734.1"/>
    <property type="molecule type" value="Genomic_DNA"/>
</dbReference>
<dbReference type="Pfam" id="PF13027">
    <property type="entry name" value="DUF3888"/>
    <property type="match status" value="1"/>
</dbReference>
<protein>
    <recommendedName>
        <fullName evidence="3">DUF3888 domain-containing protein</fullName>
    </recommendedName>
</protein>
<accession>A0ABM9BMM6</accession>
<sequence length="140" mass="16161">MNVKGYIGLLLTIIIFWVTIQPVYAQPDEEPLQRLVLTLLAPKIQEQINKYYKDKLTVSPTFTPFLGGTDLDVEYHSSHIDVYVKTIPYVGPHLDVGMDSMRFRIDNTGTVVVLEYKHIRDYELPPNWQFIIKTSFKSNG</sequence>
<keyword evidence="2" id="KW-1185">Reference proteome</keyword>
<name>A0ABM9BMM6_9BACL</name>
<evidence type="ECO:0008006" key="3">
    <source>
        <dbReference type="Google" id="ProtNLM"/>
    </source>
</evidence>